<dbReference type="Pfam" id="PF02875">
    <property type="entry name" value="Mur_ligase_C"/>
    <property type="match status" value="1"/>
</dbReference>
<evidence type="ECO:0000256" key="9">
    <source>
        <dbReference type="ARBA" id="ARBA00019357"/>
    </source>
</evidence>
<dbReference type="EC" id="6.3.2.17" evidence="8"/>
<evidence type="ECO:0000256" key="16">
    <source>
        <dbReference type="ARBA" id="ARBA00030048"/>
    </source>
</evidence>
<feature type="domain" description="Mur ligase central" evidence="25">
    <location>
        <begin position="53"/>
        <end position="229"/>
    </location>
</feature>
<evidence type="ECO:0000256" key="19">
    <source>
        <dbReference type="ARBA" id="ARBA00047493"/>
    </source>
</evidence>
<comment type="catalytic activity">
    <reaction evidence="21">
        <text>(6R)-5,10-methylenetetrahydrofolyl-(gamma-L-Glu)(n) + L-glutamate + ATP = (6R)-5,10-methylenetetrahydrofolyl-(gamma-L-Glu)(n+1) + ADP + phosphate + H(+)</text>
        <dbReference type="Rhea" id="RHEA:51912"/>
        <dbReference type="Rhea" id="RHEA-COMP:13257"/>
        <dbReference type="Rhea" id="RHEA-COMP:13258"/>
        <dbReference type="ChEBI" id="CHEBI:15378"/>
        <dbReference type="ChEBI" id="CHEBI:29985"/>
        <dbReference type="ChEBI" id="CHEBI:30616"/>
        <dbReference type="ChEBI" id="CHEBI:43474"/>
        <dbReference type="ChEBI" id="CHEBI:136572"/>
        <dbReference type="ChEBI" id="CHEBI:456216"/>
        <dbReference type="EC" id="6.3.2.17"/>
    </reaction>
</comment>
<sequence length="435" mass="48115">MLNNQPNAMSDLKTWLCYLEQLHPTTIDLGLERVTAVAQRLNLLQPAPYIFTVAGTNGKGTTCRMLEMILLEAGLRVGVYSSPHLLRFTERVRINNQESSEQETVKAFVEIEKARADISLTYFEYATLAALYQFRQAKLDVVILEVGLGGRLDATNIVDADVAIITTIGIDHVDYLGDTRESIGREKAGIFKSKSIAVVGEPNMPGSILNVAKLVNCPIYSVNCNWHYQQVNNNSWVFQSPKKQYKNLPIAHVPLANAATAVAALSYSSIKITQQQIVNGLKKSNLIGRFQIVNTSPLVILDVAHNPHAAAYLTQQLEKLKAEYLHIGKVRFVVGMLKDKDIKSTLAILKSDKWYCASLYGERGCSAEVLKQHLLNKGELNVSAFDTVSKAYRQAMQDANKDDIIVICGSFHTVSDVLAETQHLSGINHDGQTTN</sequence>
<dbReference type="InterPro" id="IPR013221">
    <property type="entry name" value="Mur_ligase_cen"/>
</dbReference>
<evidence type="ECO:0000256" key="22">
    <source>
        <dbReference type="ARBA" id="ARBA00049161"/>
    </source>
</evidence>
<evidence type="ECO:0000256" key="11">
    <source>
        <dbReference type="ARBA" id="ARBA00022723"/>
    </source>
</evidence>
<evidence type="ECO:0000256" key="15">
    <source>
        <dbReference type="ARBA" id="ARBA00022909"/>
    </source>
</evidence>
<dbReference type="GO" id="GO:0046872">
    <property type="term" value="F:metal ion binding"/>
    <property type="evidence" value="ECO:0007669"/>
    <property type="project" value="UniProtKB-KW"/>
</dbReference>
<dbReference type="AlphaFoldDB" id="A0A1C4C3A6"/>
<evidence type="ECO:0000256" key="21">
    <source>
        <dbReference type="ARBA" id="ARBA00049035"/>
    </source>
</evidence>
<dbReference type="Gene3D" id="3.40.1190.10">
    <property type="entry name" value="Mur-like, catalytic domain"/>
    <property type="match status" value="1"/>
</dbReference>
<evidence type="ECO:0000256" key="17">
    <source>
        <dbReference type="ARBA" id="ARBA00030592"/>
    </source>
</evidence>
<keyword evidence="11" id="KW-0479">Metal-binding</keyword>
<comment type="pathway">
    <text evidence="3">Cofactor biosynthesis; tetrahydrofolate biosynthesis; 7,8-dihydrofolate from 2-amino-4-hydroxy-6-hydroxymethyl-7,8-dihydropteridine diphosphate and 4-aminobenzoate: step 2/2.</text>
</comment>
<evidence type="ECO:0000256" key="2">
    <source>
        <dbReference type="ARBA" id="ARBA00002714"/>
    </source>
</evidence>
<comment type="catalytic activity">
    <reaction evidence="19">
        <text>(6S)-5,6,7,8-tetrahydrofolyl-(gamma-L-Glu)(n) + L-glutamate + ATP = (6S)-5,6,7,8-tetrahydrofolyl-(gamma-L-Glu)(n+1) + ADP + phosphate + H(+)</text>
        <dbReference type="Rhea" id="RHEA:10580"/>
        <dbReference type="Rhea" id="RHEA-COMP:14738"/>
        <dbReference type="Rhea" id="RHEA-COMP:14740"/>
        <dbReference type="ChEBI" id="CHEBI:15378"/>
        <dbReference type="ChEBI" id="CHEBI:29985"/>
        <dbReference type="ChEBI" id="CHEBI:30616"/>
        <dbReference type="ChEBI" id="CHEBI:43474"/>
        <dbReference type="ChEBI" id="CHEBI:141005"/>
        <dbReference type="ChEBI" id="CHEBI:456216"/>
        <dbReference type="EC" id="6.3.2.17"/>
    </reaction>
</comment>
<dbReference type="PROSITE" id="PS01011">
    <property type="entry name" value="FOLYLPOLYGLU_SYNT_1"/>
    <property type="match status" value="1"/>
</dbReference>
<comment type="catalytic activity">
    <reaction evidence="22">
        <text>7,8-dihydropteroate + L-glutamate + ATP = 7,8-dihydrofolate + ADP + phosphate + H(+)</text>
        <dbReference type="Rhea" id="RHEA:23584"/>
        <dbReference type="ChEBI" id="CHEBI:15378"/>
        <dbReference type="ChEBI" id="CHEBI:17839"/>
        <dbReference type="ChEBI" id="CHEBI:29985"/>
        <dbReference type="ChEBI" id="CHEBI:30616"/>
        <dbReference type="ChEBI" id="CHEBI:43474"/>
        <dbReference type="ChEBI" id="CHEBI:57451"/>
        <dbReference type="ChEBI" id="CHEBI:456216"/>
        <dbReference type="EC" id="6.3.2.12"/>
    </reaction>
</comment>
<dbReference type="InterPro" id="IPR036615">
    <property type="entry name" value="Mur_ligase_C_dom_sf"/>
</dbReference>
<dbReference type="EMBL" id="FMBA01000029">
    <property type="protein sequence ID" value="SCC13542.1"/>
    <property type="molecule type" value="Genomic_DNA"/>
</dbReference>
<dbReference type="GO" id="GO:0004326">
    <property type="term" value="F:tetrahydrofolylpolyglutamate synthase activity"/>
    <property type="evidence" value="ECO:0007669"/>
    <property type="project" value="UniProtKB-EC"/>
</dbReference>
<dbReference type="RefSeq" id="WP_091123969.1">
    <property type="nucleotide sequence ID" value="NZ_FMBA01000029.1"/>
</dbReference>
<dbReference type="Gene3D" id="3.90.190.20">
    <property type="entry name" value="Mur ligase, C-terminal domain"/>
    <property type="match status" value="1"/>
</dbReference>
<reference evidence="27" key="1">
    <citation type="submission" date="2016-08" db="EMBL/GenBank/DDBJ databases">
        <authorList>
            <person name="Varghese N."/>
            <person name="Submissions Spin"/>
        </authorList>
    </citation>
    <scope>NUCLEOTIDE SEQUENCE [LARGE SCALE GENOMIC DNA]</scope>
    <source>
        <strain evidence="27">R-53144</strain>
    </source>
</reference>
<comment type="subunit">
    <text evidence="6">Monomer.</text>
</comment>
<comment type="pathway">
    <text evidence="4">Cofactor biosynthesis; tetrahydrofolylpolyglutamate biosynthesis.</text>
</comment>
<keyword evidence="15" id="KW-0289">Folate biosynthesis</keyword>
<evidence type="ECO:0000256" key="18">
    <source>
        <dbReference type="ARBA" id="ARBA00032510"/>
    </source>
</evidence>
<dbReference type="Pfam" id="PF08245">
    <property type="entry name" value="Mur_ligase_M"/>
    <property type="match status" value="1"/>
</dbReference>
<evidence type="ECO:0000256" key="23">
    <source>
        <dbReference type="PIRNR" id="PIRNR001563"/>
    </source>
</evidence>
<evidence type="ECO:0000313" key="27">
    <source>
        <dbReference type="Proteomes" id="UP000199698"/>
    </source>
</evidence>
<keyword evidence="13 23" id="KW-0067">ATP-binding</keyword>
<evidence type="ECO:0000259" key="24">
    <source>
        <dbReference type="Pfam" id="PF02875"/>
    </source>
</evidence>
<dbReference type="STRING" id="1798183.GA0061080_10296"/>
<dbReference type="InterPro" id="IPR001645">
    <property type="entry name" value="Folylpolyglutamate_synth"/>
</dbReference>
<dbReference type="InterPro" id="IPR018109">
    <property type="entry name" value="Folylpolyglutamate_synth_CS"/>
</dbReference>
<dbReference type="OrthoDB" id="9809356at2"/>
<feature type="domain" description="Mur ligase C-terminal" evidence="24">
    <location>
        <begin position="288"/>
        <end position="411"/>
    </location>
</feature>
<evidence type="ECO:0000256" key="6">
    <source>
        <dbReference type="ARBA" id="ARBA00011245"/>
    </source>
</evidence>
<evidence type="ECO:0000256" key="14">
    <source>
        <dbReference type="ARBA" id="ARBA00022842"/>
    </source>
</evidence>
<evidence type="ECO:0000256" key="5">
    <source>
        <dbReference type="ARBA" id="ARBA00008276"/>
    </source>
</evidence>
<accession>A0A1C4C3A6</accession>
<dbReference type="GO" id="GO:0005737">
    <property type="term" value="C:cytoplasm"/>
    <property type="evidence" value="ECO:0007669"/>
    <property type="project" value="TreeGrafter"/>
</dbReference>
<dbReference type="InterPro" id="IPR036565">
    <property type="entry name" value="Mur-like_cat_sf"/>
</dbReference>
<dbReference type="Proteomes" id="UP000199698">
    <property type="component" value="Unassembled WGS sequence"/>
</dbReference>
<gene>
    <name evidence="26" type="ORF">GA0061080_10296</name>
</gene>
<dbReference type="PIRSF" id="PIRSF001563">
    <property type="entry name" value="Folylpolyglu_synth"/>
    <property type="match status" value="1"/>
</dbReference>
<comment type="catalytic activity">
    <reaction evidence="20">
        <text>10-formyltetrahydrofolyl-(gamma-L-Glu)(n) + L-glutamate + ATP = 10-formyltetrahydrofolyl-(gamma-L-Glu)(n+1) + ADP + phosphate + H(+)</text>
        <dbReference type="Rhea" id="RHEA:51904"/>
        <dbReference type="Rhea" id="RHEA-COMP:13088"/>
        <dbReference type="Rhea" id="RHEA-COMP:14300"/>
        <dbReference type="ChEBI" id="CHEBI:15378"/>
        <dbReference type="ChEBI" id="CHEBI:29985"/>
        <dbReference type="ChEBI" id="CHEBI:30616"/>
        <dbReference type="ChEBI" id="CHEBI:43474"/>
        <dbReference type="ChEBI" id="CHEBI:134413"/>
        <dbReference type="ChEBI" id="CHEBI:456216"/>
        <dbReference type="EC" id="6.3.2.17"/>
    </reaction>
</comment>
<keyword evidence="10 23" id="KW-0436">Ligase</keyword>
<evidence type="ECO:0000256" key="12">
    <source>
        <dbReference type="ARBA" id="ARBA00022741"/>
    </source>
</evidence>
<evidence type="ECO:0000259" key="25">
    <source>
        <dbReference type="Pfam" id="PF08245"/>
    </source>
</evidence>
<dbReference type="InterPro" id="IPR004101">
    <property type="entry name" value="Mur_ligase_C"/>
</dbReference>
<evidence type="ECO:0000256" key="3">
    <source>
        <dbReference type="ARBA" id="ARBA00004799"/>
    </source>
</evidence>
<dbReference type="NCBIfam" id="TIGR01499">
    <property type="entry name" value="folC"/>
    <property type="match status" value="1"/>
</dbReference>
<dbReference type="PANTHER" id="PTHR11136">
    <property type="entry name" value="FOLYLPOLYGLUTAMATE SYNTHASE-RELATED"/>
    <property type="match status" value="1"/>
</dbReference>
<evidence type="ECO:0000313" key="26">
    <source>
        <dbReference type="EMBL" id="SCC13542.1"/>
    </source>
</evidence>
<evidence type="ECO:0000256" key="1">
    <source>
        <dbReference type="ARBA" id="ARBA00001946"/>
    </source>
</evidence>
<keyword evidence="12 23" id="KW-0547">Nucleotide-binding</keyword>
<name>A0A1C4C3A6_9GAMM</name>
<dbReference type="GO" id="GO:0046654">
    <property type="term" value="P:tetrahydrofolate biosynthetic process"/>
    <property type="evidence" value="ECO:0007669"/>
    <property type="project" value="UniProtKB-UniPathway"/>
</dbReference>
<evidence type="ECO:0000256" key="8">
    <source>
        <dbReference type="ARBA" id="ARBA00013025"/>
    </source>
</evidence>
<comment type="cofactor">
    <cofactor evidence="1">
        <name>Mg(2+)</name>
        <dbReference type="ChEBI" id="CHEBI:18420"/>
    </cofactor>
</comment>
<dbReference type="GO" id="GO:0046656">
    <property type="term" value="P:folic acid biosynthetic process"/>
    <property type="evidence" value="ECO:0007669"/>
    <property type="project" value="UniProtKB-KW"/>
</dbReference>
<dbReference type="SUPFAM" id="SSF53244">
    <property type="entry name" value="MurD-like peptide ligases, peptide-binding domain"/>
    <property type="match status" value="1"/>
</dbReference>
<dbReference type="EC" id="6.3.2.12" evidence="7"/>
<evidence type="ECO:0000256" key="4">
    <source>
        <dbReference type="ARBA" id="ARBA00005150"/>
    </source>
</evidence>
<dbReference type="FunFam" id="3.40.1190.10:FF:000004">
    <property type="entry name" value="Dihydrofolate synthase/folylpolyglutamate synthase"/>
    <property type="match status" value="1"/>
</dbReference>
<dbReference type="NCBIfam" id="NF008101">
    <property type="entry name" value="PRK10846.1"/>
    <property type="match status" value="1"/>
</dbReference>
<dbReference type="PROSITE" id="PS01012">
    <property type="entry name" value="FOLYLPOLYGLU_SYNT_2"/>
    <property type="match status" value="1"/>
</dbReference>
<dbReference type="SUPFAM" id="SSF53623">
    <property type="entry name" value="MurD-like peptide ligases, catalytic domain"/>
    <property type="match status" value="1"/>
</dbReference>
<organism evidence="26 27">
    <name type="scientific">Gilliamella intestini</name>
    <dbReference type="NCBI Taxonomy" id="1798183"/>
    <lineage>
        <taxon>Bacteria</taxon>
        <taxon>Pseudomonadati</taxon>
        <taxon>Pseudomonadota</taxon>
        <taxon>Gammaproteobacteria</taxon>
        <taxon>Orbales</taxon>
        <taxon>Orbaceae</taxon>
        <taxon>Gilliamella</taxon>
    </lineage>
</organism>
<dbReference type="UniPathway" id="UPA00077">
    <property type="reaction ID" value="UER00157"/>
</dbReference>
<dbReference type="GO" id="GO:0008841">
    <property type="term" value="F:dihydrofolate synthase activity"/>
    <property type="evidence" value="ECO:0007669"/>
    <property type="project" value="UniProtKB-EC"/>
</dbReference>
<evidence type="ECO:0000256" key="7">
    <source>
        <dbReference type="ARBA" id="ARBA00013023"/>
    </source>
</evidence>
<dbReference type="PANTHER" id="PTHR11136:SF0">
    <property type="entry name" value="DIHYDROFOLATE SYNTHETASE-RELATED"/>
    <property type="match status" value="1"/>
</dbReference>
<keyword evidence="27" id="KW-1185">Reference proteome</keyword>
<evidence type="ECO:0000256" key="13">
    <source>
        <dbReference type="ARBA" id="ARBA00022840"/>
    </source>
</evidence>
<proteinExistence type="inferred from homology"/>
<evidence type="ECO:0000256" key="20">
    <source>
        <dbReference type="ARBA" id="ARBA00047808"/>
    </source>
</evidence>
<dbReference type="GO" id="GO:0005524">
    <property type="term" value="F:ATP binding"/>
    <property type="evidence" value="ECO:0007669"/>
    <property type="project" value="UniProtKB-KW"/>
</dbReference>
<protein>
    <recommendedName>
        <fullName evidence="9">Dihydrofolate synthase/folylpolyglutamate synthase</fullName>
        <ecNumber evidence="7">6.3.2.12</ecNumber>
        <ecNumber evidence="8">6.3.2.17</ecNumber>
    </recommendedName>
    <alternativeName>
        <fullName evidence="18">Folylpoly-gamma-glutamate synthetase-dihydrofolate synthetase</fullName>
    </alternativeName>
    <alternativeName>
        <fullName evidence="16">Folylpolyglutamate synthetase</fullName>
    </alternativeName>
    <alternativeName>
        <fullName evidence="17">Tetrahydrofolylpolyglutamate synthase</fullName>
    </alternativeName>
</protein>
<comment type="function">
    <text evidence="2">Functions in two distinct reactions of the de novo folate biosynthetic pathway. Catalyzes the addition of a glutamate residue to dihydropteroate (7,8-dihydropteroate or H2Pte) to form dihydrofolate (7,8-dihydrofolate monoglutamate or H2Pte-Glu). Also catalyzes successive additions of L-glutamate to tetrahydrofolate or 10-formyltetrahydrofolate or 5,10-methylenetetrahydrofolate, leading to folylpolyglutamate derivatives.</text>
</comment>
<comment type="similarity">
    <text evidence="5 23">Belongs to the folylpolyglutamate synthase family.</text>
</comment>
<keyword evidence="14" id="KW-0460">Magnesium</keyword>
<evidence type="ECO:0000256" key="10">
    <source>
        <dbReference type="ARBA" id="ARBA00022598"/>
    </source>
</evidence>